<keyword evidence="4" id="KW-0833">Ubl conjugation pathway</keyword>
<reference evidence="9 10" key="1">
    <citation type="submission" date="2024-09" db="EMBL/GenBank/DDBJ databases">
        <title>Chromosome-scale assembly of Riccia sorocarpa.</title>
        <authorList>
            <person name="Paukszto L."/>
        </authorList>
    </citation>
    <scope>NUCLEOTIDE SEQUENCE [LARGE SCALE GENOMIC DNA]</scope>
    <source>
        <strain evidence="9">LP-2024</strain>
        <tissue evidence="9">Aerial parts of the thallus</tissue>
    </source>
</reference>
<evidence type="ECO:0000259" key="7">
    <source>
        <dbReference type="PROSITE" id="PS50089"/>
    </source>
</evidence>
<dbReference type="GO" id="GO:0008270">
    <property type="term" value="F:zinc ion binding"/>
    <property type="evidence" value="ECO:0007669"/>
    <property type="project" value="UniProtKB-KW"/>
</dbReference>
<dbReference type="PANTHER" id="PTHR46116:SF39">
    <property type="entry name" value="BACULOVIRAL IAP REPEAT-CONTAINING PROTEIN 6"/>
    <property type="match status" value="1"/>
</dbReference>
<dbReference type="InterPro" id="IPR017907">
    <property type="entry name" value="Znf_RING_CS"/>
</dbReference>
<keyword evidence="3 6" id="KW-0863">Zinc-finger</keyword>
<evidence type="ECO:0000256" key="4">
    <source>
        <dbReference type="ARBA" id="ARBA00022786"/>
    </source>
</evidence>
<dbReference type="CDD" id="cd23810">
    <property type="entry name" value="UBCc_BIRC6"/>
    <property type="match status" value="1"/>
</dbReference>
<keyword evidence="5" id="KW-0862">Zinc</keyword>
<dbReference type="SUPFAM" id="SSF57850">
    <property type="entry name" value="RING/U-box"/>
    <property type="match status" value="1"/>
</dbReference>
<evidence type="ECO:0000256" key="2">
    <source>
        <dbReference type="ARBA" id="ARBA00022723"/>
    </source>
</evidence>
<dbReference type="Pfam" id="PF13445">
    <property type="entry name" value="zf-RING_UBOX"/>
    <property type="match status" value="1"/>
</dbReference>
<keyword evidence="2" id="KW-0479">Metal-binding</keyword>
<dbReference type="InterPro" id="IPR000608">
    <property type="entry name" value="UBC"/>
</dbReference>
<dbReference type="GO" id="GO:0016740">
    <property type="term" value="F:transferase activity"/>
    <property type="evidence" value="ECO:0007669"/>
    <property type="project" value="UniProtKB-KW"/>
</dbReference>
<evidence type="ECO:0000313" key="10">
    <source>
        <dbReference type="Proteomes" id="UP001633002"/>
    </source>
</evidence>
<dbReference type="Gene3D" id="3.10.110.10">
    <property type="entry name" value="Ubiquitin Conjugating Enzyme"/>
    <property type="match status" value="1"/>
</dbReference>
<evidence type="ECO:0000256" key="6">
    <source>
        <dbReference type="PROSITE-ProRule" id="PRU00175"/>
    </source>
</evidence>
<keyword evidence="1" id="KW-0808">Transferase</keyword>
<dbReference type="AlphaFoldDB" id="A0ABD3HEU7"/>
<dbReference type="InterPro" id="IPR027370">
    <property type="entry name" value="Znf-RING_euk"/>
</dbReference>
<sequence>MGYRWLRAFLRSFSRWDDSVGRNSRSCLFSCGNVMAPCTRTRSRALAKMLESELDVRESGKKVDTGVPDKLVSRACKRSKRDEMAVAGGNTSEIPGGAADCGLCKALEAVDPFTLDCGHTFCRSCIVEYVKKVVKSQMAVMHPTIPSLMEQLVCPVISCKEEFTQRNLSILLGPKAVRHYIRWLGSVLDRFYRASLRDERVQCSNSRCMQDGPTVVLSSKVADVATSKVRQALQVRGINRRCMKQQCVKLLLKTVGVDEKEDRAVWICTTCEGAWCVACGIPIPPSSRPEEIKVHPVCAGSVRYKIYKSLEDLGEACRIYTLGLQTHHEKKPKPGSTSRSVWADGTGYGGDYIESKHNNDAQLAAARKAELELDNRVEKQLTFLSRVLRDDEEREGTNPPLPVATCALLGWDNILSRLLRQLTANDSMLDISERSSLYLRMVDLIKAIGMHEELLPILIGYSAIEASTRDVDVDRSEKQGLNYMPLDLNYAPLDPEDSCVDEEITVMTKLANIEKQAKVMLQRLQNGAVEGTSAVDMDISLAWQLCYCYEYLSERAKDLENSVDADSQAISRVSTGPVDMDVDMTDEEEKVKVVSLYKEKLRALQFKQLSMMEENGEYRHHFKDHIAGKIASATCIDKRGSHNHKRMLHLSKEIASLATTLPLEWESSIHLCVDESRVDVLRAMIVGPQGTPYQNGLFLFDIFLPPDYPQVPPNVHFLTTGGGKVRFNPNLYDSGKICLSLLGTWSGPGWVPGKSTLLQVLVSIQSLIFVKDPYYNEPGFEQMRTEEAERENSRHREHTLNLAVLGSLRKPDPLFADVAREHFLLKKGELEQQCDEWVNAVPVEGSAKSRISNIAKQVKAELQALSRSAS</sequence>
<name>A0ABD3HEU7_9MARC</name>
<dbReference type="Proteomes" id="UP001633002">
    <property type="component" value="Unassembled WGS sequence"/>
</dbReference>
<dbReference type="PROSITE" id="PS50127">
    <property type="entry name" value="UBC_2"/>
    <property type="match status" value="1"/>
</dbReference>
<dbReference type="PROSITE" id="PS50089">
    <property type="entry name" value="ZF_RING_2"/>
    <property type="match status" value="1"/>
</dbReference>
<proteinExistence type="predicted"/>
<dbReference type="Gene3D" id="3.30.40.10">
    <property type="entry name" value="Zinc/RING finger domain, C3HC4 (zinc finger)"/>
    <property type="match status" value="1"/>
</dbReference>
<accession>A0ABD3HEU7</accession>
<dbReference type="InterPro" id="IPR013083">
    <property type="entry name" value="Znf_RING/FYVE/PHD"/>
</dbReference>
<evidence type="ECO:0000256" key="3">
    <source>
        <dbReference type="ARBA" id="ARBA00022771"/>
    </source>
</evidence>
<dbReference type="InterPro" id="IPR001841">
    <property type="entry name" value="Znf_RING"/>
</dbReference>
<evidence type="ECO:0000259" key="8">
    <source>
        <dbReference type="PROSITE" id="PS50127"/>
    </source>
</evidence>
<evidence type="ECO:0000256" key="1">
    <source>
        <dbReference type="ARBA" id="ARBA00022679"/>
    </source>
</evidence>
<organism evidence="9 10">
    <name type="scientific">Riccia sorocarpa</name>
    <dbReference type="NCBI Taxonomy" id="122646"/>
    <lineage>
        <taxon>Eukaryota</taxon>
        <taxon>Viridiplantae</taxon>
        <taxon>Streptophyta</taxon>
        <taxon>Embryophyta</taxon>
        <taxon>Marchantiophyta</taxon>
        <taxon>Marchantiopsida</taxon>
        <taxon>Marchantiidae</taxon>
        <taxon>Marchantiales</taxon>
        <taxon>Ricciaceae</taxon>
        <taxon>Riccia</taxon>
    </lineage>
</organism>
<dbReference type="EMBL" id="JBJQOH010000004">
    <property type="protein sequence ID" value="KAL3690077.1"/>
    <property type="molecule type" value="Genomic_DNA"/>
</dbReference>
<protein>
    <submittedName>
        <fullName evidence="9">Uncharacterized protein</fullName>
    </submittedName>
</protein>
<gene>
    <name evidence="9" type="ORF">R1sor_016386</name>
</gene>
<comment type="caution">
    <text evidence="9">The sequence shown here is derived from an EMBL/GenBank/DDBJ whole genome shotgun (WGS) entry which is preliminary data.</text>
</comment>
<keyword evidence="10" id="KW-1185">Reference proteome</keyword>
<evidence type="ECO:0000313" key="9">
    <source>
        <dbReference type="EMBL" id="KAL3690077.1"/>
    </source>
</evidence>
<dbReference type="SMART" id="SM00212">
    <property type="entry name" value="UBCc"/>
    <property type="match status" value="1"/>
</dbReference>
<feature type="domain" description="UBC core" evidence="8">
    <location>
        <begin position="645"/>
        <end position="809"/>
    </location>
</feature>
<dbReference type="PROSITE" id="PS00518">
    <property type="entry name" value="ZF_RING_1"/>
    <property type="match status" value="1"/>
</dbReference>
<dbReference type="PANTHER" id="PTHR46116">
    <property type="entry name" value="(E3-INDEPENDENT) E2 UBIQUITIN-CONJUGATING ENZYME"/>
    <property type="match status" value="1"/>
</dbReference>
<dbReference type="SMART" id="SM00184">
    <property type="entry name" value="RING"/>
    <property type="match status" value="1"/>
</dbReference>
<feature type="domain" description="RING-type" evidence="7">
    <location>
        <begin position="101"/>
        <end position="156"/>
    </location>
</feature>
<dbReference type="InterPro" id="IPR016135">
    <property type="entry name" value="UBQ-conjugating_enzyme/RWD"/>
</dbReference>
<dbReference type="SUPFAM" id="SSF54495">
    <property type="entry name" value="UBC-like"/>
    <property type="match status" value="1"/>
</dbReference>
<evidence type="ECO:0000256" key="5">
    <source>
        <dbReference type="ARBA" id="ARBA00022833"/>
    </source>
</evidence>
<dbReference type="Pfam" id="PF00179">
    <property type="entry name" value="UQ_con"/>
    <property type="match status" value="1"/>
</dbReference>